<accession>A0ABT7UQ21</accession>
<feature type="domain" description="Xylose isomerase-like TIM barrel" evidence="1">
    <location>
        <begin position="39"/>
        <end position="254"/>
    </location>
</feature>
<proteinExistence type="predicted"/>
<dbReference type="GO" id="GO:0016853">
    <property type="term" value="F:isomerase activity"/>
    <property type="evidence" value="ECO:0007669"/>
    <property type="project" value="UniProtKB-KW"/>
</dbReference>
<dbReference type="EMBL" id="JAUDCL010000009">
    <property type="protein sequence ID" value="MDM8200987.1"/>
    <property type="molecule type" value="Genomic_DNA"/>
</dbReference>
<dbReference type="InterPro" id="IPR036237">
    <property type="entry name" value="Xyl_isomerase-like_sf"/>
</dbReference>
<evidence type="ECO:0000313" key="3">
    <source>
        <dbReference type="Proteomes" id="UP001529380"/>
    </source>
</evidence>
<gene>
    <name evidence="2" type="ORF">QUW08_06730</name>
</gene>
<comment type="caution">
    <text evidence="2">The sequence shown here is derived from an EMBL/GenBank/DDBJ whole genome shotgun (WGS) entry which is preliminary data.</text>
</comment>
<name>A0ABT7UQ21_9FIRM</name>
<dbReference type="SUPFAM" id="SSF51658">
    <property type="entry name" value="Xylose isomerase-like"/>
    <property type="match status" value="1"/>
</dbReference>
<protein>
    <submittedName>
        <fullName evidence="2">Sugar phosphate isomerase/epimerase</fullName>
    </submittedName>
</protein>
<dbReference type="PANTHER" id="PTHR12110">
    <property type="entry name" value="HYDROXYPYRUVATE ISOMERASE"/>
    <property type="match status" value="1"/>
</dbReference>
<dbReference type="RefSeq" id="WP_289599635.1">
    <property type="nucleotide sequence ID" value="NZ_JAUDCL010000009.1"/>
</dbReference>
<dbReference type="InterPro" id="IPR013022">
    <property type="entry name" value="Xyl_isomerase-like_TIM-brl"/>
</dbReference>
<dbReference type="Pfam" id="PF01261">
    <property type="entry name" value="AP_endonuc_2"/>
    <property type="match status" value="1"/>
</dbReference>
<dbReference type="InterPro" id="IPR050312">
    <property type="entry name" value="IolE/XylAMocC-like"/>
</dbReference>
<evidence type="ECO:0000259" key="1">
    <source>
        <dbReference type="Pfam" id="PF01261"/>
    </source>
</evidence>
<reference evidence="2 3" key="1">
    <citation type="submission" date="2023-06" db="EMBL/GenBank/DDBJ databases">
        <title>Identification and characterization of horizontal gene transfer across gut microbiota members of farm animals based on homology search.</title>
        <authorList>
            <person name="Schwarzerova J."/>
            <person name="Nykrynova M."/>
            <person name="Jureckova K."/>
            <person name="Cejkova D."/>
            <person name="Rychlik I."/>
        </authorList>
    </citation>
    <scope>NUCLEOTIDE SEQUENCE [LARGE SCALE GENOMIC DNA]</scope>
    <source>
        <strain evidence="2 3">ET340</strain>
    </source>
</reference>
<keyword evidence="2" id="KW-0413">Isomerase</keyword>
<dbReference type="Gene3D" id="3.20.20.150">
    <property type="entry name" value="Divalent-metal-dependent TIM barrel enzymes"/>
    <property type="match status" value="1"/>
</dbReference>
<sequence length="282" mass="32069">MHRNIKLGLFSYSYHLAFGKHDVFQPKDHPPMDLFRFMDRAVELGLDGIQIDPMHLERTDPDYLAQIVAYAGQRNLYIEYGTTGIEAGHLLEQLRIAHALGSPILRTYIGFNPREVADVQQEVTYALAQLEQVKPRAEEYRIKIAIENHCDLKTDELLDLVQRANSPFIGVCVDLGNFTIHLENPTESVKRLAPYIYSAHFKDYASEMMNWGFKTFGVPLGKGSIDLKAIADILINESKLDRIMLELPVEKEATEAAILKKEDDCVVESVAYARNVLLKDYN</sequence>
<dbReference type="Proteomes" id="UP001529380">
    <property type="component" value="Unassembled WGS sequence"/>
</dbReference>
<evidence type="ECO:0000313" key="2">
    <source>
        <dbReference type="EMBL" id="MDM8200987.1"/>
    </source>
</evidence>
<dbReference type="PANTHER" id="PTHR12110:SF53">
    <property type="entry name" value="BLR5974 PROTEIN"/>
    <property type="match status" value="1"/>
</dbReference>
<organism evidence="2 3">
    <name type="scientific">Allofournierella massiliensis</name>
    <dbReference type="NCBI Taxonomy" id="1650663"/>
    <lineage>
        <taxon>Bacteria</taxon>
        <taxon>Bacillati</taxon>
        <taxon>Bacillota</taxon>
        <taxon>Clostridia</taxon>
        <taxon>Eubacteriales</taxon>
        <taxon>Oscillospiraceae</taxon>
        <taxon>Allofournierella</taxon>
    </lineage>
</organism>
<keyword evidence="3" id="KW-1185">Reference proteome</keyword>